<evidence type="ECO:0000256" key="3">
    <source>
        <dbReference type="ARBA" id="ARBA00022692"/>
    </source>
</evidence>
<keyword evidence="8" id="KW-1185">Reference proteome</keyword>
<keyword evidence="5 6" id="KW-0472">Membrane</keyword>
<dbReference type="AlphaFoldDB" id="A0A255YQW2"/>
<organism evidence="7 8">
    <name type="scientific">Sandarakinorhabdus cyanobacteriorum</name>
    <dbReference type="NCBI Taxonomy" id="1981098"/>
    <lineage>
        <taxon>Bacteria</taxon>
        <taxon>Pseudomonadati</taxon>
        <taxon>Pseudomonadota</taxon>
        <taxon>Alphaproteobacteria</taxon>
        <taxon>Sphingomonadales</taxon>
        <taxon>Sphingosinicellaceae</taxon>
        <taxon>Sandarakinorhabdus</taxon>
    </lineage>
</organism>
<dbReference type="GO" id="GO:0005886">
    <property type="term" value="C:plasma membrane"/>
    <property type="evidence" value="ECO:0007669"/>
    <property type="project" value="TreeGrafter"/>
</dbReference>
<dbReference type="RefSeq" id="WP_086115249.1">
    <property type="nucleotide sequence ID" value="NZ_NOXT01000096.1"/>
</dbReference>
<evidence type="ECO:0000256" key="6">
    <source>
        <dbReference type="SAM" id="Phobius"/>
    </source>
</evidence>
<reference evidence="7 8" key="1">
    <citation type="submission" date="2017-07" db="EMBL/GenBank/DDBJ databases">
        <title>Sandarakinorhabdus cyanobacteriorum sp. nov., a novel bacterium isolated from cyanobacterial aggregates in a eutrophic lake.</title>
        <authorList>
            <person name="Cai H."/>
        </authorList>
    </citation>
    <scope>NUCLEOTIDE SEQUENCE [LARGE SCALE GENOMIC DNA]</scope>
    <source>
        <strain evidence="7 8">TH057</strain>
    </source>
</reference>
<comment type="caution">
    <text evidence="7">The sequence shown here is derived from an EMBL/GenBank/DDBJ whole genome shotgun (WGS) entry which is preliminary data.</text>
</comment>
<dbReference type="Pfam" id="PF04241">
    <property type="entry name" value="DUF423"/>
    <property type="match status" value="1"/>
</dbReference>
<dbReference type="PANTHER" id="PTHR43461">
    <property type="entry name" value="TRANSMEMBRANE PROTEIN 256"/>
    <property type="match status" value="1"/>
</dbReference>
<evidence type="ECO:0000313" key="7">
    <source>
        <dbReference type="EMBL" id="OYQ31015.1"/>
    </source>
</evidence>
<proteinExistence type="inferred from homology"/>
<comment type="subcellular location">
    <subcellularLocation>
        <location evidence="1">Membrane</location>
        <topology evidence="1">Multi-pass membrane protein</topology>
    </subcellularLocation>
</comment>
<evidence type="ECO:0000256" key="5">
    <source>
        <dbReference type="ARBA" id="ARBA00023136"/>
    </source>
</evidence>
<keyword evidence="3 6" id="KW-0812">Transmembrane</keyword>
<accession>A0A255YQW2</accession>
<dbReference type="Proteomes" id="UP000216991">
    <property type="component" value="Unassembled WGS sequence"/>
</dbReference>
<dbReference type="EMBL" id="NOXT01000096">
    <property type="protein sequence ID" value="OYQ31015.1"/>
    <property type="molecule type" value="Genomic_DNA"/>
</dbReference>
<evidence type="ECO:0000256" key="1">
    <source>
        <dbReference type="ARBA" id="ARBA00004141"/>
    </source>
</evidence>
<feature type="transmembrane region" description="Helical" evidence="6">
    <location>
        <begin position="95"/>
        <end position="120"/>
    </location>
</feature>
<dbReference type="OrthoDB" id="9802121at2"/>
<feature type="transmembrane region" description="Helical" evidence="6">
    <location>
        <begin position="41"/>
        <end position="59"/>
    </location>
</feature>
<evidence type="ECO:0000256" key="2">
    <source>
        <dbReference type="ARBA" id="ARBA00009694"/>
    </source>
</evidence>
<evidence type="ECO:0000313" key="8">
    <source>
        <dbReference type="Proteomes" id="UP000216991"/>
    </source>
</evidence>
<evidence type="ECO:0000256" key="4">
    <source>
        <dbReference type="ARBA" id="ARBA00022989"/>
    </source>
</evidence>
<protein>
    <submittedName>
        <fullName evidence="7">DUF423 domain-containing protein</fullName>
    </submittedName>
</protein>
<feature type="transmembrane region" description="Helical" evidence="6">
    <location>
        <begin position="66"/>
        <end position="83"/>
    </location>
</feature>
<keyword evidence="4 6" id="KW-1133">Transmembrane helix</keyword>
<name>A0A255YQW2_9SPHN</name>
<dbReference type="InterPro" id="IPR006696">
    <property type="entry name" value="DUF423"/>
</dbReference>
<comment type="similarity">
    <text evidence="2">Belongs to the UPF0382 family.</text>
</comment>
<sequence>MSAKPAPRALPAFACLNAVIALAFGTFAAHGIKDPQARDWIMTGVMFQLPHVAAVFGLLAWRRSTLVYSGAWAVSVGSFIFAMDLNLLALGAPRWVAALAPAGGTAMMFGWLWLAVIAYAGDALQRFED</sequence>
<gene>
    <name evidence="7" type="ORF">CHU93_05850</name>
</gene>
<dbReference type="PANTHER" id="PTHR43461:SF1">
    <property type="entry name" value="TRANSMEMBRANE PROTEIN 256"/>
    <property type="match status" value="1"/>
</dbReference>